<dbReference type="Proteomes" id="UP001519887">
    <property type="component" value="Unassembled WGS sequence"/>
</dbReference>
<accession>A0ABS7BUX9</accession>
<dbReference type="RefSeq" id="WP_210045146.1">
    <property type="nucleotide sequence ID" value="NZ_JBHLVU010000013.1"/>
</dbReference>
<sequence>MPLAPFKPCSRTGCKILTRDRFCTDHKKSEQLRYNRERGSAVSRGYDSKWRTERLGFLSKHPLCICCQQKGLIVAATVVDHIKPHKGDKALFWDRNNWQPMCKSDHDAKTVREDGGFGKYIK</sequence>
<comment type="caution">
    <text evidence="6">The sequence shown here is derived from an EMBL/GenBank/DDBJ whole genome shotgun (WGS) entry which is preliminary data.</text>
</comment>
<evidence type="ECO:0000313" key="6">
    <source>
        <dbReference type="EMBL" id="MBW7452456.1"/>
    </source>
</evidence>
<keyword evidence="6" id="KW-0255">Endonuclease</keyword>
<keyword evidence="2" id="KW-0378">Hydrolase</keyword>
<organism evidence="6 7">
    <name type="scientific">Paenibacillus sepulcri</name>
    <dbReference type="NCBI Taxonomy" id="359917"/>
    <lineage>
        <taxon>Bacteria</taxon>
        <taxon>Bacillati</taxon>
        <taxon>Bacillota</taxon>
        <taxon>Bacilli</taxon>
        <taxon>Bacillales</taxon>
        <taxon>Paenibacillaceae</taxon>
        <taxon>Paenibacillus</taxon>
    </lineage>
</organism>
<dbReference type="PANTHER" id="PTHR41286">
    <property type="entry name" value="HNH NUCLEASE YAJD-RELATED"/>
    <property type="match status" value="1"/>
</dbReference>
<gene>
    <name evidence="6" type="ORF">K0U00_00180</name>
</gene>
<evidence type="ECO:0000256" key="4">
    <source>
        <dbReference type="ARBA" id="ARBA00040194"/>
    </source>
</evidence>
<proteinExistence type="inferred from homology"/>
<feature type="domain" description="HNH nuclease" evidence="5">
    <location>
        <begin position="52"/>
        <end position="107"/>
    </location>
</feature>
<evidence type="ECO:0000256" key="1">
    <source>
        <dbReference type="ARBA" id="ARBA00022722"/>
    </source>
</evidence>
<dbReference type="SMART" id="SM00507">
    <property type="entry name" value="HNHc"/>
    <property type="match status" value="1"/>
</dbReference>
<keyword evidence="7" id="KW-1185">Reference proteome</keyword>
<name>A0ABS7BUX9_9BACL</name>
<evidence type="ECO:0000256" key="2">
    <source>
        <dbReference type="ARBA" id="ARBA00022801"/>
    </source>
</evidence>
<evidence type="ECO:0000313" key="7">
    <source>
        <dbReference type="Proteomes" id="UP001519887"/>
    </source>
</evidence>
<dbReference type="InterPro" id="IPR002711">
    <property type="entry name" value="HNH"/>
</dbReference>
<dbReference type="GO" id="GO:0004519">
    <property type="term" value="F:endonuclease activity"/>
    <property type="evidence" value="ECO:0007669"/>
    <property type="project" value="UniProtKB-KW"/>
</dbReference>
<comment type="similarity">
    <text evidence="3">Belongs to the HNH nuclease family.</text>
</comment>
<dbReference type="CDD" id="cd00085">
    <property type="entry name" value="HNHc"/>
    <property type="match status" value="1"/>
</dbReference>
<dbReference type="PANTHER" id="PTHR41286:SF1">
    <property type="entry name" value="HNH NUCLEASE YAJD-RELATED"/>
    <property type="match status" value="1"/>
</dbReference>
<evidence type="ECO:0000259" key="5">
    <source>
        <dbReference type="SMART" id="SM00507"/>
    </source>
</evidence>
<dbReference type="Pfam" id="PF01844">
    <property type="entry name" value="HNH"/>
    <property type="match status" value="1"/>
</dbReference>
<dbReference type="InterPro" id="IPR003615">
    <property type="entry name" value="HNH_nuc"/>
</dbReference>
<reference evidence="6 7" key="1">
    <citation type="submission" date="2021-07" db="EMBL/GenBank/DDBJ databases">
        <title>Paenibacillus radiodurans sp. nov., isolated from the southeastern edge of Tengger Desert.</title>
        <authorList>
            <person name="Zhang G."/>
        </authorList>
    </citation>
    <scope>NUCLEOTIDE SEQUENCE [LARGE SCALE GENOMIC DNA]</scope>
    <source>
        <strain evidence="6 7">CCM 7311</strain>
    </source>
</reference>
<dbReference type="Gene3D" id="1.10.30.50">
    <property type="match status" value="1"/>
</dbReference>
<keyword evidence="1" id="KW-0540">Nuclease</keyword>
<dbReference type="EMBL" id="JAHZIK010000001">
    <property type="protein sequence ID" value="MBW7452456.1"/>
    <property type="molecule type" value="Genomic_DNA"/>
</dbReference>
<protein>
    <recommendedName>
        <fullName evidence="4">Putative HNH nuclease YajD</fullName>
    </recommendedName>
</protein>
<evidence type="ECO:0000256" key="3">
    <source>
        <dbReference type="ARBA" id="ARBA00038412"/>
    </source>
</evidence>